<dbReference type="EMBL" id="JAEUBF010000039">
    <property type="protein sequence ID" value="KAH3680797.1"/>
    <property type="molecule type" value="Genomic_DNA"/>
</dbReference>
<evidence type="ECO:0000256" key="7">
    <source>
        <dbReference type="SAM" id="Coils"/>
    </source>
</evidence>
<dbReference type="GO" id="GO:0005634">
    <property type="term" value="C:nucleus"/>
    <property type="evidence" value="ECO:0007669"/>
    <property type="project" value="TreeGrafter"/>
</dbReference>
<dbReference type="InterPro" id="IPR001138">
    <property type="entry name" value="Zn2Cys6_DnaBD"/>
</dbReference>
<dbReference type="Gene3D" id="4.10.240.10">
    <property type="entry name" value="Zn(2)-C6 fungal-type DNA-binding domain"/>
    <property type="match status" value="1"/>
</dbReference>
<evidence type="ECO:0000313" key="9">
    <source>
        <dbReference type="EMBL" id="KAH3680797.1"/>
    </source>
</evidence>
<sequence length="917" mass="106786">MSIVCTNCKARKIKCDKSRPSCGNCNKANVGHLCYYEEPHWVNKIIVKREESNEKKLSTSSSVTYEQDLDKINDNGNDSIKLNRDDITDNRLIFKELQRLKNQVSKLESLLNIDNNNTNDYQNSSLIQNNISEDIYNETVDFHNYNSLTYKRSSMEEEKPLASTSCFKNDPYLLLMVGYYNLCKTLSTNIKCEDLNPKIKSQKKKKRLDHSLIQSLYLLGEHETPEISKIVSKFVKERLPKTDPRNDIGLEFDNDDDLLKLEIEKNLPNFQNLKLYFQRFKDLIYPLFPFIDLKSFENLIFNSLIKIDDDDNNNNDQSKVKIIINDKFDYIHLATFLIILRLTYISKPNQFGEDSKLLSPIGSNFIKIALNCISFFKIVRKTKLCIIQALLYLKIYFNLSPEDGDGSKLSQSYILMGNIINSSYVIGMNKDPSLQPQTCYDKDLCNLLRRLWYGLMEIDGIYSIISGHYSLIHQDSYNVKLITNDDNDDLEVEIFNQFIKSQQILKNYQKLSQLINNLSQNPNVSQILKILQNLNSLTMINYSIDDLKNFQNKDFIQRQIIFLQNLKILQFNLQTKSINLSIYQNLSIIYESNNYNDGEFKIKNFQLKSLKLSIEISNLIYKILKFEYNEFIDKGHEFYLNRLIENSIQRVSNFLTSILLRLYHSIDLLKRNIGNLENLSSLNELILLISKITFGINSLIQKSLGYKYYQVFKNSLSLKFLLRSIDKDGYKCIKDTVWFINEKLPTDPSLKFKLLQKIQLKSKPENILKELDCSNFFINLNNVEIDQFKKISKTSKILNDKDLSIDGLIWENSFNSNNNLNENNENNNNNIINEHSLQNILNDTHELSPSNNDENINKSQSSSSNIDLLDSQVLSNPLEFNPNLIPNSNNLINLDQFINDKFLDFDSLLKPDMFSFD</sequence>
<dbReference type="GO" id="GO:0000978">
    <property type="term" value="F:RNA polymerase II cis-regulatory region sequence-specific DNA binding"/>
    <property type="evidence" value="ECO:0007669"/>
    <property type="project" value="TreeGrafter"/>
</dbReference>
<dbReference type="Pfam" id="PF00172">
    <property type="entry name" value="Zn_clus"/>
    <property type="match status" value="1"/>
</dbReference>
<dbReference type="CDD" id="cd00067">
    <property type="entry name" value="GAL4"/>
    <property type="match status" value="1"/>
</dbReference>
<name>A0A9P8PZ18_9ASCO</name>
<dbReference type="AlphaFoldDB" id="A0A9P8PZ18"/>
<evidence type="ECO:0000313" key="10">
    <source>
        <dbReference type="Proteomes" id="UP000769528"/>
    </source>
</evidence>
<dbReference type="Proteomes" id="UP000769528">
    <property type="component" value="Unassembled WGS sequence"/>
</dbReference>
<evidence type="ECO:0000256" key="4">
    <source>
        <dbReference type="ARBA" id="ARBA00023125"/>
    </source>
</evidence>
<dbReference type="OrthoDB" id="2943660at2759"/>
<keyword evidence="1" id="KW-0479">Metal-binding</keyword>
<dbReference type="PANTHER" id="PTHR31944:SF131">
    <property type="entry name" value="HEME-RESPONSIVE ZINC FINGER TRANSCRIPTION FACTOR HAP1"/>
    <property type="match status" value="1"/>
</dbReference>
<reference evidence="9" key="2">
    <citation type="submission" date="2021-01" db="EMBL/GenBank/DDBJ databases">
        <authorList>
            <person name="Schikora-Tamarit M.A."/>
        </authorList>
    </citation>
    <scope>NUCLEOTIDE SEQUENCE</scope>
    <source>
        <strain evidence="9">CBS6341</strain>
    </source>
</reference>
<dbReference type="InterPro" id="IPR051430">
    <property type="entry name" value="Fungal_TF_Env_Response"/>
</dbReference>
<keyword evidence="6" id="KW-0539">Nucleus</keyword>
<protein>
    <recommendedName>
        <fullName evidence="8">Zn(2)-C6 fungal-type domain-containing protein</fullName>
    </recommendedName>
</protein>
<evidence type="ECO:0000256" key="3">
    <source>
        <dbReference type="ARBA" id="ARBA00023015"/>
    </source>
</evidence>
<evidence type="ECO:0000256" key="1">
    <source>
        <dbReference type="ARBA" id="ARBA00022723"/>
    </source>
</evidence>
<feature type="domain" description="Zn(2)-C6 fungal-type" evidence="8">
    <location>
        <begin position="4"/>
        <end position="36"/>
    </location>
</feature>
<evidence type="ECO:0000259" key="8">
    <source>
        <dbReference type="PROSITE" id="PS50048"/>
    </source>
</evidence>
<keyword evidence="4" id="KW-0238">DNA-binding</keyword>
<dbReference type="GO" id="GO:0001228">
    <property type="term" value="F:DNA-binding transcription activator activity, RNA polymerase II-specific"/>
    <property type="evidence" value="ECO:0007669"/>
    <property type="project" value="TreeGrafter"/>
</dbReference>
<dbReference type="CDD" id="cd12148">
    <property type="entry name" value="fungal_TF_MHR"/>
    <property type="match status" value="1"/>
</dbReference>
<dbReference type="SMART" id="SM00066">
    <property type="entry name" value="GAL4"/>
    <property type="match status" value="1"/>
</dbReference>
<organism evidence="9 10">
    <name type="scientific">Wickerhamomyces mucosus</name>
    <dbReference type="NCBI Taxonomy" id="1378264"/>
    <lineage>
        <taxon>Eukaryota</taxon>
        <taxon>Fungi</taxon>
        <taxon>Dikarya</taxon>
        <taxon>Ascomycota</taxon>
        <taxon>Saccharomycotina</taxon>
        <taxon>Saccharomycetes</taxon>
        <taxon>Phaffomycetales</taxon>
        <taxon>Wickerhamomycetaceae</taxon>
        <taxon>Wickerhamomyces</taxon>
    </lineage>
</organism>
<keyword evidence="7" id="KW-0175">Coiled coil</keyword>
<keyword evidence="5" id="KW-0804">Transcription</keyword>
<evidence type="ECO:0000256" key="2">
    <source>
        <dbReference type="ARBA" id="ARBA00022833"/>
    </source>
</evidence>
<dbReference type="PANTHER" id="PTHR31944">
    <property type="entry name" value="HEME-RESPONSIVE ZINC FINGER TRANSCRIPTION FACTOR HAP1"/>
    <property type="match status" value="1"/>
</dbReference>
<dbReference type="GO" id="GO:0008270">
    <property type="term" value="F:zinc ion binding"/>
    <property type="evidence" value="ECO:0007669"/>
    <property type="project" value="InterPro"/>
</dbReference>
<dbReference type="SUPFAM" id="SSF57701">
    <property type="entry name" value="Zn2/Cys6 DNA-binding domain"/>
    <property type="match status" value="1"/>
</dbReference>
<keyword evidence="3" id="KW-0805">Transcription regulation</keyword>
<reference evidence="9" key="1">
    <citation type="journal article" date="2021" name="Open Biol.">
        <title>Shared evolutionary footprints suggest mitochondrial oxidative damage underlies multiple complex I losses in fungi.</title>
        <authorList>
            <person name="Schikora-Tamarit M.A."/>
            <person name="Marcet-Houben M."/>
            <person name="Nosek J."/>
            <person name="Gabaldon T."/>
        </authorList>
    </citation>
    <scope>NUCLEOTIDE SEQUENCE</scope>
    <source>
        <strain evidence="9">CBS6341</strain>
    </source>
</reference>
<dbReference type="PROSITE" id="PS50048">
    <property type="entry name" value="ZN2_CY6_FUNGAL_2"/>
    <property type="match status" value="1"/>
</dbReference>
<comment type="caution">
    <text evidence="9">The sequence shown here is derived from an EMBL/GenBank/DDBJ whole genome shotgun (WGS) entry which is preliminary data.</text>
</comment>
<dbReference type="InterPro" id="IPR036864">
    <property type="entry name" value="Zn2-C6_fun-type_DNA-bd_sf"/>
</dbReference>
<keyword evidence="2" id="KW-0862">Zinc</keyword>
<gene>
    <name evidence="9" type="ORF">WICMUC_000148</name>
</gene>
<evidence type="ECO:0000256" key="5">
    <source>
        <dbReference type="ARBA" id="ARBA00023163"/>
    </source>
</evidence>
<proteinExistence type="predicted"/>
<feature type="coiled-coil region" evidence="7">
    <location>
        <begin position="90"/>
        <end position="117"/>
    </location>
</feature>
<evidence type="ECO:0000256" key="6">
    <source>
        <dbReference type="ARBA" id="ARBA00023242"/>
    </source>
</evidence>
<accession>A0A9P8PZ18</accession>
<keyword evidence="10" id="KW-1185">Reference proteome</keyword>